<comment type="pathway">
    <text evidence="2 9">Amino-acid biosynthesis; L-tryptophan biosynthesis; L-tryptophan from chorismate: step 3/5.</text>
</comment>
<evidence type="ECO:0000259" key="10">
    <source>
        <dbReference type="Pfam" id="PF00697"/>
    </source>
</evidence>
<organism evidence="11 12">
    <name type="scientific">Exiguobacterium aurantiacum</name>
    <dbReference type="NCBI Taxonomy" id="33987"/>
    <lineage>
        <taxon>Bacteria</taxon>
        <taxon>Bacillati</taxon>
        <taxon>Bacillota</taxon>
        <taxon>Bacilli</taxon>
        <taxon>Bacillales</taxon>
        <taxon>Bacillales Family XII. Incertae Sedis</taxon>
        <taxon>Exiguobacterium</taxon>
    </lineage>
</organism>
<gene>
    <name evidence="9 11" type="primary">trpF</name>
    <name evidence="11" type="ORF">NCTC13163_00338</name>
</gene>
<evidence type="ECO:0000256" key="2">
    <source>
        <dbReference type="ARBA" id="ARBA00004664"/>
    </source>
</evidence>
<proteinExistence type="inferred from homology"/>
<evidence type="ECO:0000256" key="9">
    <source>
        <dbReference type="HAMAP-Rule" id="MF_00135"/>
    </source>
</evidence>
<name>A0A377FRB7_9BACL</name>
<keyword evidence="5 9" id="KW-0028">Amino-acid biosynthesis</keyword>
<dbReference type="Proteomes" id="UP000254060">
    <property type="component" value="Unassembled WGS sequence"/>
</dbReference>
<evidence type="ECO:0000256" key="4">
    <source>
        <dbReference type="ARBA" id="ARBA00022272"/>
    </source>
</evidence>
<comment type="catalytic activity">
    <reaction evidence="1 9">
        <text>N-(5-phospho-beta-D-ribosyl)anthranilate = 1-(2-carboxyphenylamino)-1-deoxy-D-ribulose 5-phosphate</text>
        <dbReference type="Rhea" id="RHEA:21540"/>
        <dbReference type="ChEBI" id="CHEBI:18277"/>
        <dbReference type="ChEBI" id="CHEBI:58613"/>
        <dbReference type="EC" id="5.3.1.24"/>
    </reaction>
</comment>
<dbReference type="InterPro" id="IPR013785">
    <property type="entry name" value="Aldolase_TIM"/>
</dbReference>
<dbReference type="HAMAP" id="MF_00135">
    <property type="entry name" value="PRAI"/>
    <property type="match status" value="1"/>
</dbReference>
<dbReference type="UniPathway" id="UPA00035">
    <property type="reaction ID" value="UER00042"/>
</dbReference>
<dbReference type="AlphaFoldDB" id="A0A377FRB7"/>
<keyword evidence="8 9" id="KW-0413">Isomerase</keyword>
<evidence type="ECO:0000256" key="3">
    <source>
        <dbReference type="ARBA" id="ARBA00012572"/>
    </source>
</evidence>
<dbReference type="GO" id="GO:0000162">
    <property type="term" value="P:L-tryptophan biosynthetic process"/>
    <property type="evidence" value="ECO:0007669"/>
    <property type="project" value="UniProtKB-UniRule"/>
</dbReference>
<evidence type="ECO:0000256" key="7">
    <source>
        <dbReference type="ARBA" id="ARBA00023141"/>
    </source>
</evidence>
<dbReference type="STRING" id="1397694.GCA_000702585_00856"/>
<dbReference type="InterPro" id="IPR001240">
    <property type="entry name" value="PRAI_dom"/>
</dbReference>
<dbReference type="CDD" id="cd00405">
    <property type="entry name" value="PRAI"/>
    <property type="match status" value="1"/>
</dbReference>
<evidence type="ECO:0000313" key="11">
    <source>
        <dbReference type="EMBL" id="STO06995.1"/>
    </source>
</evidence>
<dbReference type="EC" id="5.3.1.24" evidence="3 9"/>
<keyword evidence="7 9" id="KW-0057">Aromatic amino acid biosynthesis</keyword>
<accession>A0A377FRB7</accession>
<dbReference type="SUPFAM" id="SSF51366">
    <property type="entry name" value="Ribulose-phoshate binding barrel"/>
    <property type="match status" value="1"/>
</dbReference>
<sequence>MFVKICGVKTEGAVRAAVEAGADAIGFVFADSSRRIDVKTAKRLRRHIPESVRVVGVFLDPTLEEVETALTSGMTDIQLHRRTLPLEAFRRFGLPIIEAGRETEAEIVLLDAPVPGSGETLDWETLGRPSRPFWLAGGLDPDNVATAIQIVRPDGVDVSSGVETNGEKDLEKIRAFIRRAKEEFTCTTNQ</sequence>
<evidence type="ECO:0000256" key="5">
    <source>
        <dbReference type="ARBA" id="ARBA00022605"/>
    </source>
</evidence>
<evidence type="ECO:0000256" key="8">
    <source>
        <dbReference type="ARBA" id="ARBA00023235"/>
    </source>
</evidence>
<dbReference type="InterPro" id="IPR044643">
    <property type="entry name" value="TrpF_fam"/>
</dbReference>
<dbReference type="PANTHER" id="PTHR42894">
    <property type="entry name" value="N-(5'-PHOSPHORIBOSYL)ANTHRANILATE ISOMERASE"/>
    <property type="match status" value="1"/>
</dbReference>
<evidence type="ECO:0000313" key="12">
    <source>
        <dbReference type="Proteomes" id="UP000254060"/>
    </source>
</evidence>
<dbReference type="PANTHER" id="PTHR42894:SF1">
    <property type="entry name" value="N-(5'-PHOSPHORIBOSYL)ANTHRANILATE ISOMERASE"/>
    <property type="match status" value="1"/>
</dbReference>
<protein>
    <recommendedName>
        <fullName evidence="4 9">N-(5'-phosphoribosyl)anthranilate isomerase</fullName>
        <shortName evidence="9">PRAI</shortName>
        <ecNumber evidence="3 9">5.3.1.24</ecNumber>
    </recommendedName>
</protein>
<evidence type="ECO:0000256" key="1">
    <source>
        <dbReference type="ARBA" id="ARBA00001164"/>
    </source>
</evidence>
<feature type="domain" description="N-(5'phosphoribosyl) anthranilate isomerase (PRAI)" evidence="10">
    <location>
        <begin position="3"/>
        <end position="178"/>
    </location>
</feature>
<dbReference type="EMBL" id="UGGP01000001">
    <property type="protein sequence ID" value="STO06995.1"/>
    <property type="molecule type" value="Genomic_DNA"/>
</dbReference>
<dbReference type="GO" id="GO:0004640">
    <property type="term" value="F:phosphoribosylanthranilate isomerase activity"/>
    <property type="evidence" value="ECO:0007669"/>
    <property type="project" value="UniProtKB-UniRule"/>
</dbReference>
<evidence type="ECO:0000256" key="6">
    <source>
        <dbReference type="ARBA" id="ARBA00022822"/>
    </source>
</evidence>
<keyword evidence="6 9" id="KW-0822">Tryptophan biosynthesis</keyword>
<reference evidence="11 12" key="1">
    <citation type="submission" date="2018-06" db="EMBL/GenBank/DDBJ databases">
        <authorList>
            <consortium name="Pathogen Informatics"/>
            <person name="Doyle S."/>
        </authorList>
    </citation>
    <scope>NUCLEOTIDE SEQUENCE [LARGE SCALE GENOMIC DNA]</scope>
    <source>
        <strain evidence="11 12">NCTC13163</strain>
    </source>
</reference>
<dbReference type="Pfam" id="PF00697">
    <property type="entry name" value="PRAI"/>
    <property type="match status" value="1"/>
</dbReference>
<dbReference type="InterPro" id="IPR011060">
    <property type="entry name" value="RibuloseP-bd_barrel"/>
</dbReference>
<comment type="similarity">
    <text evidence="9">Belongs to the TrpF family.</text>
</comment>
<dbReference type="OrthoDB" id="9786954at2"/>
<dbReference type="Gene3D" id="3.20.20.70">
    <property type="entry name" value="Aldolase class I"/>
    <property type="match status" value="1"/>
</dbReference>